<protein>
    <submittedName>
        <fullName evidence="2">Uncharacterized protein</fullName>
    </submittedName>
</protein>
<accession>A0A3R7LRI4</accession>
<comment type="caution">
    <text evidence="2">The sequence shown here is derived from an EMBL/GenBank/DDBJ whole genome shotgun (WGS) entry which is preliminary data.</text>
</comment>
<gene>
    <name evidence="2" type="ORF">C7M84_021293</name>
</gene>
<evidence type="ECO:0000313" key="3">
    <source>
        <dbReference type="Proteomes" id="UP000283509"/>
    </source>
</evidence>
<sequence length="388" mass="41076">MRNRAIPTRRLLVSLTLPWPLSCILSAISSTSSAFSLSALIPSSVSSLLVYSSPLFCLPSLLLSFSCLLPSCCISLSSSFSPSLLLSPICLLTQPPYRSASDLSSSPISVLSTNYLLSLPLCSLSLSPLVPLHCSLLLSASPSSAFAPLSALSLLSASSPLSAASVPLYSSFPSSSLSSPLLLPPLQLLSSSCALYIVSSLTLCLAQLSDSLSPLSAVYWPPSTPSSTPLYEPSALSVLLCVIIMVLLLRAWYLALSTLSPLLCSAASLPFSLFCSLRLAGSRGTTNHCSLLRIPTGSPASISLIFEPLWFCVLFLLCSLPPLASLDFSVPHSTPHSCSHQTSVCFSSSSCSLPSSLVLLLRSLSASYLRRDKQLRSHRLSPRLLLFS</sequence>
<dbReference type="AlphaFoldDB" id="A0A3R7LRI4"/>
<feature type="transmembrane region" description="Helical" evidence="1">
    <location>
        <begin position="302"/>
        <end position="326"/>
    </location>
</feature>
<keyword evidence="1" id="KW-1133">Transmembrane helix</keyword>
<proteinExistence type="predicted"/>
<evidence type="ECO:0000313" key="2">
    <source>
        <dbReference type="EMBL" id="ROT60988.1"/>
    </source>
</evidence>
<reference evidence="2 3" key="1">
    <citation type="submission" date="2018-04" db="EMBL/GenBank/DDBJ databases">
        <authorList>
            <person name="Zhang X."/>
            <person name="Yuan J."/>
            <person name="Li F."/>
            <person name="Xiang J."/>
        </authorList>
    </citation>
    <scope>NUCLEOTIDE SEQUENCE [LARGE SCALE GENOMIC DNA]</scope>
    <source>
        <tissue evidence="2">Muscle</tissue>
    </source>
</reference>
<dbReference type="Proteomes" id="UP000283509">
    <property type="component" value="Unassembled WGS sequence"/>
</dbReference>
<feature type="transmembrane region" description="Helical" evidence="1">
    <location>
        <begin position="259"/>
        <end position="281"/>
    </location>
</feature>
<keyword evidence="3" id="KW-1185">Reference proteome</keyword>
<keyword evidence="1" id="KW-0472">Membrane</keyword>
<reference evidence="2 3" key="2">
    <citation type="submission" date="2019-01" db="EMBL/GenBank/DDBJ databases">
        <title>The decoding of complex shrimp genome reveals the adaptation for benthos swimmer, frequently molting mechanism and breeding impact on genome.</title>
        <authorList>
            <person name="Sun Y."/>
            <person name="Gao Y."/>
            <person name="Yu Y."/>
        </authorList>
    </citation>
    <scope>NUCLEOTIDE SEQUENCE [LARGE SCALE GENOMIC DNA]</scope>
    <source>
        <tissue evidence="2">Muscle</tissue>
    </source>
</reference>
<feature type="transmembrane region" description="Helical" evidence="1">
    <location>
        <begin position="230"/>
        <end position="253"/>
    </location>
</feature>
<name>A0A3R7LRI4_PENVA</name>
<organism evidence="2 3">
    <name type="scientific">Penaeus vannamei</name>
    <name type="common">Whiteleg shrimp</name>
    <name type="synonym">Litopenaeus vannamei</name>
    <dbReference type="NCBI Taxonomy" id="6689"/>
    <lineage>
        <taxon>Eukaryota</taxon>
        <taxon>Metazoa</taxon>
        <taxon>Ecdysozoa</taxon>
        <taxon>Arthropoda</taxon>
        <taxon>Crustacea</taxon>
        <taxon>Multicrustacea</taxon>
        <taxon>Malacostraca</taxon>
        <taxon>Eumalacostraca</taxon>
        <taxon>Eucarida</taxon>
        <taxon>Decapoda</taxon>
        <taxon>Dendrobranchiata</taxon>
        <taxon>Penaeoidea</taxon>
        <taxon>Penaeidae</taxon>
        <taxon>Penaeus</taxon>
    </lineage>
</organism>
<evidence type="ECO:0000256" key="1">
    <source>
        <dbReference type="SAM" id="Phobius"/>
    </source>
</evidence>
<keyword evidence="1" id="KW-0812">Transmembrane</keyword>
<dbReference type="EMBL" id="QCYY01004438">
    <property type="protein sequence ID" value="ROT60988.1"/>
    <property type="molecule type" value="Genomic_DNA"/>
</dbReference>